<dbReference type="RefSeq" id="XP_004353524.1">
    <property type="nucleotide sequence ID" value="XM_004353472.1"/>
</dbReference>
<dbReference type="AlphaFoldDB" id="L8HHU4"/>
<gene>
    <name evidence="3" type="ORF">ACA1_143760</name>
</gene>
<dbReference type="InterPro" id="IPR059024">
    <property type="entry name" value="SYNRG_C"/>
</dbReference>
<feature type="compositionally biased region" description="Low complexity" evidence="1">
    <location>
        <begin position="329"/>
        <end position="347"/>
    </location>
</feature>
<proteinExistence type="predicted"/>
<dbReference type="Proteomes" id="UP000011083">
    <property type="component" value="Unassembled WGS sequence"/>
</dbReference>
<feature type="domain" description="Synergin gamma C-terminal" evidence="2">
    <location>
        <begin position="702"/>
        <end position="842"/>
    </location>
</feature>
<feature type="region of interest" description="Disordered" evidence="1">
    <location>
        <begin position="147"/>
        <end position="170"/>
    </location>
</feature>
<feature type="region of interest" description="Disordered" evidence="1">
    <location>
        <begin position="218"/>
        <end position="244"/>
    </location>
</feature>
<evidence type="ECO:0000259" key="2">
    <source>
        <dbReference type="Pfam" id="PF25999"/>
    </source>
</evidence>
<dbReference type="GeneID" id="14924995"/>
<evidence type="ECO:0000313" key="4">
    <source>
        <dbReference type="Proteomes" id="UP000011083"/>
    </source>
</evidence>
<feature type="compositionally biased region" description="Low complexity" evidence="1">
    <location>
        <begin position="558"/>
        <end position="580"/>
    </location>
</feature>
<evidence type="ECO:0000313" key="3">
    <source>
        <dbReference type="EMBL" id="ELR23996.1"/>
    </source>
</evidence>
<feature type="region of interest" description="Disordered" evidence="1">
    <location>
        <begin position="281"/>
        <end position="352"/>
    </location>
</feature>
<evidence type="ECO:0000256" key="1">
    <source>
        <dbReference type="SAM" id="MobiDB-lite"/>
    </source>
</evidence>
<protein>
    <recommendedName>
        <fullName evidence="2">Synergin gamma C-terminal domain-containing protein</fullName>
    </recommendedName>
</protein>
<dbReference type="OMA" id="HPGIYGG"/>
<reference evidence="3 4" key="1">
    <citation type="journal article" date="2013" name="Genome Biol.">
        <title>Genome of Acanthamoeba castellanii highlights extensive lateral gene transfer and early evolution of tyrosine kinase signaling.</title>
        <authorList>
            <person name="Clarke M."/>
            <person name="Lohan A.J."/>
            <person name="Liu B."/>
            <person name="Lagkouvardos I."/>
            <person name="Roy S."/>
            <person name="Zafar N."/>
            <person name="Bertelli C."/>
            <person name="Schilde C."/>
            <person name="Kianianmomeni A."/>
            <person name="Burglin T.R."/>
            <person name="Frech C."/>
            <person name="Turcotte B."/>
            <person name="Kopec K.O."/>
            <person name="Synnott J.M."/>
            <person name="Choo C."/>
            <person name="Paponov I."/>
            <person name="Finkler A."/>
            <person name="Soon Heng Tan C."/>
            <person name="Hutchins A.P."/>
            <person name="Weinmeier T."/>
            <person name="Rattei T."/>
            <person name="Chu J.S."/>
            <person name="Gimenez G."/>
            <person name="Irimia M."/>
            <person name="Rigden D.J."/>
            <person name="Fitzpatrick D.A."/>
            <person name="Lorenzo-Morales J."/>
            <person name="Bateman A."/>
            <person name="Chiu C.H."/>
            <person name="Tang P."/>
            <person name="Hegemann P."/>
            <person name="Fromm H."/>
            <person name="Raoult D."/>
            <person name="Greub G."/>
            <person name="Miranda-Saavedra D."/>
            <person name="Chen N."/>
            <person name="Nash P."/>
            <person name="Ginger M.L."/>
            <person name="Horn M."/>
            <person name="Schaap P."/>
            <person name="Caler L."/>
            <person name="Loftus B."/>
        </authorList>
    </citation>
    <scope>NUCLEOTIDE SEQUENCE [LARGE SCALE GENOMIC DNA]</scope>
    <source>
        <strain evidence="3 4">Neff</strain>
    </source>
</reference>
<dbReference type="VEuPathDB" id="AmoebaDB:ACA1_143760"/>
<organism evidence="3 4">
    <name type="scientific">Acanthamoeba castellanii (strain ATCC 30010 / Neff)</name>
    <dbReference type="NCBI Taxonomy" id="1257118"/>
    <lineage>
        <taxon>Eukaryota</taxon>
        <taxon>Amoebozoa</taxon>
        <taxon>Discosea</taxon>
        <taxon>Longamoebia</taxon>
        <taxon>Centramoebida</taxon>
        <taxon>Acanthamoebidae</taxon>
        <taxon>Acanthamoeba</taxon>
    </lineage>
</organism>
<dbReference type="EMBL" id="KB007840">
    <property type="protein sequence ID" value="ELR23996.1"/>
    <property type="molecule type" value="Genomic_DNA"/>
</dbReference>
<feature type="compositionally biased region" description="Low complexity" evidence="1">
    <location>
        <begin position="147"/>
        <end position="161"/>
    </location>
</feature>
<keyword evidence="4" id="KW-1185">Reference proteome</keyword>
<dbReference type="KEGG" id="acan:ACA1_143760"/>
<sequence>MYQQQQQYWAAMQQQAAMYQMPAMYQYAVPAAGAAQPAHEQAAPTDDFGEFASAASADAAPSAFHTTGLASAVPSSYSTFGSMMGASLPPHAGLTPTPAAPAGTSSSYSSASAFSSLSATPSAGSSSGTVNSFFSSIMKPAASTALAPSSSAAPAPARGPSLNALASGPPPATAAFRSGPLASASLLEPSVSVPASSFSSHSAASLSGEFEDFVSAPKAPLSSGAPHSSQPMVGQPAAVDAASQPPAAALAPLAPSSSPAPASAASDFDLFFSAAPAASSTSRIATPPASQQSSAPSLLSASMPSPSPPASQVSAGLPSNGFDEDWTFSSSGPKAASTPSAPSKAPAVQAPSSSNLDALMHKFSNIEKRTLAGEAAKKPDQVSQPAQPVTQSAATKAQSTRAFNWNDDSYKNIFANIATEAPQPSAAPTAEVDDFGDFVSERATSSADALGFNASAYPVVASANDFASSTFAVPSQQLAGHQQSFETAPPGFAAAFPPAAASGMSVSDYNMAAYHHMLAVSAAMMPYATQQQPTAPESVPMSAPSAQPSQAEDDEWTSFASNPSAAAEPPAAAPVASEPASSFSGLSFGPPLSSSAASSSSSSVPPFAVSAAPPMPASAPAAFPSPSLIANGGGIPLLPSPDVARAMEAEARKHHHLAADGSASSEFGSFASFDNGSAAAAPAGEKAKSARPGQVDWHEQAMRQTLVHLQQGSVIFQQLVEVSNAAMLSSTLRSEKVDAYLLGLCEVYKIGRRVGKNWESDMAKELALEIDTAWVVFKEVIAGLNFKPLTDLQRWQEQLEKSDKQAWSGRSRCPLCLASVTPLDVQLSLQGSLYHAPCANFYSSLRQIPSS</sequence>
<name>L8HHU4_ACACF</name>
<accession>L8HHU4</accession>
<feature type="compositionally biased region" description="Low complexity" evidence="1">
    <location>
        <begin position="281"/>
        <end position="315"/>
    </location>
</feature>
<feature type="region of interest" description="Disordered" evidence="1">
    <location>
        <begin position="374"/>
        <end position="398"/>
    </location>
</feature>
<feature type="compositionally biased region" description="Polar residues" evidence="1">
    <location>
        <begin position="381"/>
        <end position="398"/>
    </location>
</feature>
<dbReference type="Pfam" id="PF25999">
    <property type="entry name" value="SYNRG_C"/>
    <property type="match status" value="1"/>
</dbReference>
<feature type="region of interest" description="Disordered" evidence="1">
    <location>
        <begin position="594"/>
        <end position="618"/>
    </location>
</feature>
<feature type="region of interest" description="Disordered" evidence="1">
    <location>
        <begin position="531"/>
        <end position="580"/>
    </location>
</feature>